<dbReference type="InterPro" id="IPR036152">
    <property type="entry name" value="Asp/glu_Ase-like_sf"/>
</dbReference>
<dbReference type="SUPFAM" id="SSF53774">
    <property type="entry name" value="Glutaminase/Asparaginase"/>
    <property type="match status" value="1"/>
</dbReference>
<feature type="domain" description="L-asparaginase N-terminal" evidence="1">
    <location>
        <begin position="6"/>
        <end position="195"/>
    </location>
</feature>
<dbReference type="PROSITE" id="PS51732">
    <property type="entry name" value="ASN_GLN_ASE_3"/>
    <property type="match status" value="1"/>
</dbReference>
<dbReference type="InterPro" id="IPR020827">
    <property type="entry name" value="Asparaginase/glutaminase_AS1"/>
</dbReference>
<dbReference type="Pfam" id="PF00710">
    <property type="entry name" value="Asparaginase"/>
    <property type="match status" value="1"/>
</dbReference>
<reference evidence="2" key="1">
    <citation type="submission" date="2019-04" db="EMBL/GenBank/DDBJ databases">
        <authorList>
            <person name="Melise S."/>
            <person name="Noan J."/>
            <person name="Okalmin O."/>
        </authorList>
    </citation>
    <scope>NUCLEOTIDE SEQUENCE</scope>
    <source>
        <strain evidence="2">FN9</strain>
    </source>
</reference>
<dbReference type="EMBL" id="CAAKMV010000160">
    <property type="protein sequence ID" value="VIO62209.1"/>
    <property type="molecule type" value="Genomic_DNA"/>
</dbReference>
<dbReference type="PIRSF" id="PIRSF001220">
    <property type="entry name" value="L-ASNase_gatD"/>
    <property type="match status" value="1"/>
</dbReference>
<proteinExistence type="predicted"/>
<gene>
    <name evidence="2" type="ORF">FUG_LOCUS471383</name>
</gene>
<organism evidence="2">
    <name type="scientific">Gibberella zeae</name>
    <name type="common">Wheat head blight fungus</name>
    <name type="synonym">Fusarium graminearum</name>
    <dbReference type="NCBI Taxonomy" id="5518"/>
    <lineage>
        <taxon>Eukaryota</taxon>
        <taxon>Fungi</taxon>
        <taxon>Dikarya</taxon>
        <taxon>Ascomycota</taxon>
        <taxon>Pezizomycotina</taxon>
        <taxon>Sordariomycetes</taxon>
        <taxon>Hypocreomycetidae</taxon>
        <taxon>Hypocreales</taxon>
        <taxon>Nectriaceae</taxon>
        <taxon>Fusarium</taxon>
    </lineage>
</organism>
<dbReference type="AlphaFoldDB" id="A0A2H3GEZ2"/>
<dbReference type="InterPro" id="IPR027474">
    <property type="entry name" value="L-asparaginase_N"/>
</dbReference>
<dbReference type="SMART" id="SM00870">
    <property type="entry name" value="Asparaginase"/>
    <property type="match status" value="1"/>
</dbReference>
<dbReference type="PIRSF" id="PIRSF500176">
    <property type="entry name" value="L_ASNase"/>
    <property type="match status" value="1"/>
</dbReference>
<accession>A0A2H3GEZ2</accession>
<dbReference type="InterPro" id="IPR006034">
    <property type="entry name" value="Asparaginase/glutaminase-like"/>
</dbReference>
<dbReference type="GO" id="GO:0004067">
    <property type="term" value="F:asparaginase activity"/>
    <property type="evidence" value="ECO:0007669"/>
    <property type="project" value="UniProtKB-UniRule"/>
</dbReference>
<name>A0A2H3GEZ2_GIBZA</name>
<dbReference type="GO" id="GO:0006528">
    <property type="term" value="P:asparagine metabolic process"/>
    <property type="evidence" value="ECO:0007669"/>
    <property type="project" value="UniProtKB-ARBA"/>
</dbReference>
<evidence type="ECO:0000313" key="2">
    <source>
        <dbReference type="EMBL" id="VIO62209.1"/>
    </source>
</evidence>
<dbReference type="Gene3D" id="3.40.50.1170">
    <property type="entry name" value="L-asparaginase, N-terminal domain"/>
    <property type="match status" value="1"/>
</dbReference>
<dbReference type="PROSITE" id="PS00144">
    <property type="entry name" value="ASN_GLN_ASE_1"/>
    <property type="match status" value="1"/>
</dbReference>
<evidence type="ECO:0000259" key="1">
    <source>
        <dbReference type="Pfam" id="PF00710"/>
    </source>
</evidence>
<protein>
    <recommendedName>
        <fullName evidence="1">L-asparaginase N-terminal domain-containing protein</fullName>
    </recommendedName>
</protein>
<sequence>MEKTTVLIMGTGGTIAGIGTKNNYKSGTLGLEKVLEPVGYDKDSITLKLEQISEGDGVDKSSGFIVQLAYYIVRRTAYFKKCCPAITAIVALVGSDAIAELMSALNCLPEPGITVAVTGAADPATDPNADGPGNISDAIKVVVHPEALGRGPMLVFNHKIMCGPSIRKKDVQSKDAFESGPGPVGHIDDGHVSFSVPVSGRPPHIIEKVDLSNVLRLPPVGTEFITHDYNPEQMNALITHTGIKAFIFITMGNGYSNQARGGIRDILENHDMIAVLCTTTGQPLVKSNAGFGVPGGYLSVRTIEIILKICLLAKKDRGEIEGIIRGRGQVELLRQTDVASSSVA</sequence>
<dbReference type="InterPro" id="IPR037152">
    <property type="entry name" value="L-asparaginase_N_sf"/>
</dbReference>